<protein>
    <submittedName>
        <fullName evidence="1">Uncharacterized protein</fullName>
    </submittedName>
</protein>
<dbReference type="EMBL" id="LAZR01023898">
    <property type="protein sequence ID" value="KKL76935.1"/>
    <property type="molecule type" value="Genomic_DNA"/>
</dbReference>
<evidence type="ECO:0000313" key="1">
    <source>
        <dbReference type="EMBL" id="KKL76935.1"/>
    </source>
</evidence>
<organism evidence="1">
    <name type="scientific">marine sediment metagenome</name>
    <dbReference type="NCBI Taxonomy" id="412755"/>
    <lineage>
        <taxon>unclassified sequences</taxon>
        <taxon>metagenomes</taxon>
        <taxon>ecological metagenomes</taxon>
    </lineage>
</organism>
<dbReference type="AlphaFoldDB" id="A0A0F9H5M6"/>
<sequence>MPVAGKVQVASLHISSNVSTGQGFAFQIGARGEAVELLGVHYFYTGGPMNVDHSLLLGISSNPGHLTNPPSTLVGFLADKAIYGENIRDYRQLITVEGGRVSQIQTVIIPLYGLVRPRRQILVSLATTPSVQEVRAEVYYRPVTLSKIELDSLDLKYGKYRRGA</sequence>
<accession>A0A0F9H5M6</accession>
<comment type="caution">
    <text evidence="1">The sequence shown here is derived from an EMBL/GenBank/DDBJ whole genome shotgun (WGS) entry which is preliminary data.</text>
</comment>
<gene>
    <name evidence="1" type="ORF">LCGC14_2039890</name>
</gene>
<proteinExistence type="predicted"/>
<reference evidence="1" key="1">
    <citation type="journal article" date="2015" name="Nature">
        <title>Complex archaea that bridge the gap between prokaryotes and eukaryotes.</title>
        <authorList>
            <person name="Spang A."/>
            <person name="Saw J.H."/>
            <person name="Jorgensen S.L."/>
            <person name="Zaremba-Niedzwiedzka K."/>
            <person name="Martijn J."/>
            <person name="Lind A.E."/>
            <person name="van Eijk R."/>
            <person name="Schleper C."/>
            <person name="Guy L."/>
            <person name="Ettema T.J."/>
        </authorList>
    </citation>
    <scope>NUCLEOTIDE SEQUENCE</scope>
</reference>
<name>A0A0F9H5M6_9ZZZZ</name>